<dbReference type="KEGG" id="loa:LOAG_13543"/>
<evidence type="ECO:0000259" key="1">
    <source>
        <dbReference type="PROSITE" id="PS50106"/>
    </source>
</evidence>
<evidence type="ECO:0000313" key="4">
    <source>
        <dbReference type="WBParaSite" id="EN70_9952"/>
    </source>
</evidence>
<evidence type="ECO:0000313" key="2">
    <source>
        <dbReference type="EMBL" id="EFO14973.1"/>
    </source>
</evidence>
<accession>A0A1S0TKB9</accession>
<dbReference type="RefSeq" id="XP_003149096.1">
    <property type="nucleotide sequence ID" value="XM_003149048.1"/>
</dbReference>
<dbReference type="WBParaSite" id="EN70_9952">
    <property type="protein sequence ID" value="EN70_9952"/>
    <property type="gene ID" value="EN70_9952"/>
</dbReference>
<name>A0A1I7W5T8_LOALO</name>
<gene>
    <name evidence="2 4" type="ORF">LOAG_13543</name>
</gene>
<dbReference type="AlphaFoldDB" id="A0A1I7W5T8"/>
<accession>A0A1I7W5T8</accession>
<dbReference type="GeneID" id="9951013"/>
<dbReference type="OrthoDB" id="6022242at2759"/>
<dbReference type="Proteomes" id="UP000095285">
    <property type="component" value="Unassembled WGS sequence"/>
</dbReference>
<dbReference type="Gene3D" id="2.30.42.10">
    <property type="match status" value="1"/>
</dbReference>
<evidence type="ECO:0000313" key="3">
    <source>
        <dbReference type="Proteomes" id="UP000095285"/>
    </source>
</evidence>
<protein>
    <submittedName>
        <fullName evidence="4">PDZ domain-containing protein</fullName>
    </submittedName>
</protein>
<reference evidence="4" key="2">
    <citation type="submission" date="2016-11" db="UniProtKB">
        <authorList>
            <consortium name="WormBaseParasite"/>
        </authorList>
    </citation>
    <scope>IDENTIFICATION</scope>
</reference>
<dbReference type="InterPro" id="IPR036034">
    <property type="entry name" value="PDZ_sf"/>
</dbReference>
<reference evidence="2 3" key="1">
    <citation type="submission" date="2012-04" db="EMBL/GenBank/DDBJ databases">
        <title>The Genome Sequence of Loa loa.</title>
        <authorList>
            <consortium name="The Broad Institute Genome Sequencing Platform"/>
            <consortium name="Broad Institute Genome Sequencing Center for Infectious Disease"/>
            <person name="Nutman T.B."/>
            <person name="Fink D.L."/>
            <person name="Russ C."/>
            <person name="Young S."/>
            <person name="Zeng Q."/>
            <person name="Gargeya S."/>
            <person name="Alvarado L."/>
            <person name="Berlin A."/>
            <person name="Chapman S.B."/>
            <person name="Chen Z."/>
            <person name="Freedman E."/>
            <person name="Gellesch M."/>
            <person name="Goldberg J."/>
            <person name="Griggs A."/>
            <person name="Gujja S."/>
            <person name="Heilman E.R."/>
            <person name="Heiman D."/>
            <person name="Howarth C."/>
            <person name="Mehta T."/>
            <person name="Neiman D."/>
            <person name="Pearson M."/>
            <person name="Roberts A."/>
            <person name="Saif S."/>
            <person name="Shea T."/>
            <person name="Shenoy N."/>
            <person name="Sisk P."/>
            <person name="Stolte C."/>
            <person name="Sykes S."/>
            <person name="White J."/>
            <person name="Yandava C."/>
            <person name="Haas B."/>
            <person name="Henn M.R."/>
            <person name="Nusbaum C."/>
            <person name="Birren B."/>
        </authorList>
    </citation>
    <scope>NUCLEOTIDE SEQUENCE [LARGE SCALE GENOMIC DNA]</scope>
</reference>
<dbReference type="CTD" id="9951013"/>
<dbReference type="InterPro" id="IPR001478">
    <property type="entry name" value="PDZ"/>
</dbReference>
<dbReference type="PROSITE" id="PS50106">
    <property type="entry name" value="PDZ"/>
    <property type="match status" value="1"/>
</dbReference>
<organism evidence="3 4">
    <name type="scientific">Loa loa</name>
    <name type="common">Eye worm</name>
    <name type="synonym">Filaria loa</name>
    <dbReference type="NCBI Taxonomy" id="7209"/>
    <lineage>
        <taxon>Eukaryota</taxon>
        <taxon>Metazoa</taxon>
        <taxon>Ecdysozoa</taxon>
        <taxon>Nematoda</taxon>
        <taxon>Chromadorea</taxon>
        <taxon>Rhabditida</taxon>
        <taxon>Spirurina</taxon>
        <taxon>Spiruromorpha</taxon>
        <taxon>Filarioidea</taxon>
        <taxon>Onchocercidae</taxon>
        <taxon>Loa</taxon>
    </lineage>
</organism>
<dbReference type="EMBL" id="JH712574">
    <property type="protein sequence ID" value="EFO14973.1"/>
    <property type="molecule type" value="Genomic_DNA"/>
</dbReference>
<proteinExistence type="predicted"/>
<feature type="domain" description="PDZ" evidence="1">
    <location>
        <begin position="36"/>
        <end position="103"/>
    </location>
</feature>
<sequence>MCNNNYQLIIDQNKQTNVANLFTEEFDEYENKWEQKIRLEPDPSINGALAFRLSGSKTRGVFIQYVNQKSKQSKILYKGDQILQVNDVDVRRLTCDQIVNILRVAVCNNGYALLQVSRQIRYAGNALNDDSEDENDNMRFCYPVNNNRATNNINTTLPVSISDISGLSQSAIYARVRNNL</sequence>
<dbReference type="Pfam" id="PF00595">
    <property type="entry name" value="PDZ"/>
    <property type="match status" value="1"/>
</dbReference>
<dbReference type="SUPFAM" id="SSF50156">
    <property type="entry name" value="PDZ domain-like"/>
    <property type="match status" value="1"/>
</dbReference>
<keyword evidence="3" id="KW-1185">Reference proteome</keyword>
<dbReference type="InParanoid" id="A0A1I7W5T8"/>
<dbReference type="CDD" id="cd00136">
    <property type="entry name" value="PDZ_canonical"/>
    <property type="match status" value="1"/>
</dbReference>